<protein>
    <submittedName>
        <fullName evidence="1">Uncharacterized protein</fullName>
    </submittedName>
</protein>
<gene>
    <name evidence="1" type="primary">RvY_15172</name>
    <name evidence="1" type="synonym">RvY_15172.2</name>
    <name evidence="1" type="ORF">RvY_15172-2</name>
</gene>
<sequence length="130" mass="14470">MRGEYLIKNMPIPSDIVFKVANKDGIMESIPAHKRGLSTYYESVYSLVRLKFSYELGDQLHNSVFPSGAPVWCHWPTACATWNNNLVGLISQAVHVLNVIGWKPASLENDAVGSACRASLWSRWLTCSVS</sequence>
<dbReference type="EMBL" id="BDGG01000011">
    <property type="protein sequence ID" value="GAV04977.1"/>
    <property type="molecule type" value="Genomic_DNA"/>
</dbReference>
<dbReference type="Proteomes" id="UP000186922">
    <property type="component" value="Unassembled WGS sequence"/>
</dbReference>
<evidence type="ECO:0000313" key="1">
    <source>
        <dbReference type="EMBL" id="GAV04977.1"/>
    </source>
</evidence>
<organism evidence="1 2">
    <name type="scientific">Ramazzottius varieornatus</name>
    <name type="common">Water bear</name>
    <name type="synonym">Tardigrade</name>
    <dbReference type="NCBI Taxonomy" id="947166"/>
    <lineage>
        <taxon>Eukaryota</taxon>
        <taxon>Metazoa</taxon>
        <taxon>Ecdysozoa</taxon>
        <taxon>Tardigrada</taxon>
        <taxon>Eutardigrada</taxon>
        <taxon>Parachela</taxon>
        <taxon>Hypsibioidea</taxon>
        <taxon>Ramazzottiidae</taxon>
        <taxon>Ramazzottius</taxon>
    </lineage>
</organism>
<dbReference type="AlphaFoldDB" id="A0A1D1VTZ5"/>
<accession>A0A1D1VTZ5</accession>
<keyword evidence="2" id="KW-1185">Reference proteome</keyword>
<reference evidence="1 2" key="1">
    <citation type="journal article" date="2016" name="Nat. Commun.">
        <title>Extremotolerant tardigrade genome and improved radiotolerance of human cultured cells by tardigrade-unique protein.</title>
        <authorList>
            <person name="Hashimoto T."/>
            <person name="Horikawa D.D."/>
            <person name="Saito Y."/>
            <person name="Kuwahara H."/>
            <person name="Kozuka-Hata H."/>
            <person name="Shin-I T."/>
            <person name="Minakuchi Y."/>
            <person name="Ohishi K."/>
            <person name="Motoyama A."/>
            <person name="Aizu T."/>
            <person name="Enomoto A."/>
            <person name="Kondo K."/>
            <person name="Tanaka S."/>
            <person name="Hara Y."/>
            <person name="Koshikawa S."/>
            <person name="Sagara H."/>
            <person name="Miura T."/>
            <person name="Yokobori S."/>
            <person name="Miyagawa K."/>
            <person name="Suzuki Y."/>
            <person name="Kubo T."/>
            <person name="Oyama M."/>
            <person name="Kohara Y."/>
            <person name="Fujiyama A."/>
            <person name="Arakawa K."/>
            <person name="Katayama T."/>
            <person name="Toyoda A."/>
            <person name="Kunieda T."/>
        </authorList>
    </citation>
    <scope>NUCLEOTIDE SEQUENCE [LARGE SCALE GENOMIC DNA]</scope>
    <source>
        <strain evidence="1 2">YOKOZUNA-1</strain>
    </source>
</reference>
<comment type="caution">
    <text evidence="1">The sequence shown here is derived from an EMBL/GenBank/DDBJ whole genome shotgun (WGS) entry which is preliminary data.</text>
</comment>
<evidence type="ECO:0000313" key="2">
    <source>
        <dbReference type="Proteomes" id="UP000186922"/>
    </source>
</evidence>
<proteinExistence type="predicted"/>
<name>A0A1D1VTZ5_RAMVA</name>